<dbReference type="PRINTS" id="PR00420">
    <property type="entry name" value="RNGMNOXGNASE"/>
</dbReference>
<accession>A0A803LGB6</accession>
<proteinExistence type="inferred from homology"/>
<dbReference type="GO" id="GO:0004497">
    <property type="term" value="F:monooxygenase activity"/>
    <property type="evidence" value="ECO:0007669"/>
    <property type="project" value="UniProtKB-KW"/>
</dbReference>
<evidence type="ECO:0000259" key="4">
    <source>
        <dbReference type="Pfam" id="PF01494"/>
    </source>
</evidence>
<dbReference type="InterPro" id="IPR044560">
    <property type="entry name" value="MOase"/>
</dbReference>
<dbReference type="Pfam" id="PF01494">
    <property type="entry name" value="FAD_binding_3"/>
    <property type="match status" value="1"/>
</dbReference>
<organism evidence="5 6">
    <name type="scientific">Chenopodium quinoa</name>
    <name type="common">Quinoa</name>
    <dbReference type="NCBI Taxonomy" id="63459"/>
    <lineage>
        <taxon>Eukaryota</taxon>
        <taxon>Viridiplantae</taxon>
        <taxon>Streptophyta</taxon>
        <taxon>Embryophyta</taxon>
        <taxon>Tracheophyta</taxon>
        <taxon>Spermatophyta</taxon>
        <taxon>Magnoliopsida</taxon>
        <taxon>eudicotyledons</taxon>
        <taxon>Gunneridae</taxon>
        <taxon>Pentapetalae</taxon>
        <taxon>Caryophyllales</taxon>
        <taxon>Chenopodiaceae</taxon>
        <taxon>Chenopodioideae</taxon>
        <taxon>Atripliceae</taxon>
        <taxon>Chenopodium</taxon>
    </lineage>
</organism>
<dbReference type="PANTHER" id="PTHR45934">
    <property type="entry name" value="FAD/NAD(P)-BINDING OXIDOREDUCTASE FAMILY PROTEIN"/>
    <property type="match status" value="1"/>
</dbReference>
<sequence>MEIDANIVIVGAGISGLATALALHRLGVKSLVLESSDTLRAAGIAFTTWTNAWRALDALGIGDPLRQHHGPLFGIYTSSTVTGDLTSYVSYTNKGKHGDHEVRCVRRKALLEALAKELPSDTIRYSSKVDSIEESGLLKLVHLADGSTLNAKVLLGCDGVNSVVAKWLGFKTPSLTGRSAIRGCAYYKEGHGFEPKFHQFVGNGVRYGVVPCDDTAVYWFLTWSPSSEESKNLQEADQLKLKQFVLSKLGKVPDQIKAVIEDTKVEEIVRSPLGYRPPWEILYGNISKDNVCVAGDACHPMTPDLGQGGCSALEDGVILGRCLADALVNHENEDQHQRIKNGLQNYAKMRRWRVFDLISTGYMLGWIQEFDWFGMRIVREKFLSAYLSGLFLKKADVDPRQLVLEY</sequence>
<dbReference type="GO" id="GO:0071949">
    <property type="term" value="F:FAD binding"/>
    <property type="evidence" value="ECO:0007669"/>
    <property type="project" value="InterPro"/>
</dbReference>
<evidence type="ECO:0000256" key="2">
    <source>
        <dbReference type="ARBA" id="ARBA00023033"/>
    </source>
</evidence>
<dbReference type="AlphaFoldDB" id="A0A803LGB6"/>
<dbReference type="RefSeq" id="XP_021775238.1">
    <property type="nucleotide sequence ID" value="XM_021919546.1"/>
</dbReference>
<dbReference type="OMA" id="HVQKIIG"/>
<keyword evidence="2" id="KW-0503">Monooxygenase</keyword>
<protein>
    <recommendedName>
        <fullName evidence="4">FAD-binding domain-containing protein</fullName>
    </recommendedName>
</protein>
<dbReference type="Gramene" id="AUR62013013-RA">
    <property type="protein sequence ID" value="AUR62013013-RA:cds"/>
    <property type="gene ID" value="AUR62013013"/>
</dbReference>
<reference evidence="5" key="2">
    <citation type="submission" date="2021-03" db="UniProtKB">
        <authorList>
            <consortium name="EnsemblPlants"/>
        </authorList>
    </citation>
    <scope>IDENTIFICATION</scope>
</reference>
<dbReference type="Proteomes" id="UP000596660">
    <property type="component" value="Unplaced"/>
</dbReference>
<evidence type="ECO:0000256" key="1">
    <source>
        <dbReference type="ARBA" id="ARBA00023002"/>
    </source>
</evidence>
<evidence type="ECO:0000313" key="6">
    <source>
        <dbReference type="Proteomes" id="UP000596660"/>
    </source>
</evidence>
<name>A0A803LGB6_CHEQI</name>
<gene>
    <name evidence="5" type="primary">LOC110739090</name>
</gene>
<evidence type="ECO:0000256" key="3">
    <source>
        <dbReference type="ARBA" id="ARBA00024018"/>
    </source>
</evidence>
<dbReference type="SUPFAM" id="SSF51905">
    <property type="entry name" value="FAD/NAD(P)-binding domain"/>
    <property type="match status" value="1"/>
</dbReference>
<dbReference type="EnsemblPlants" id="AUR62013013-RA">
    <property type="protein sequence ID" value="AUR62013013-RA:cds"/>
    <property type="gene ID" value="AUR62013013"/>
</dbReference>
<dbReference type="InterPro" id="IPR002938">
    <property type="entry name" value="FAD-bd"/>
</dbReference>
<dbReference type="InterPro" id="IPR036188">
    <property type="entry name" value="FAD/NAD-bd_sf"/>
</dbReference>
<dbReference type="KEGG" id="cqi:110739090"/>
<dbReference type="GeneID" id="110739090"/>
<reference evidence="5" key="1">
    <citation type="journal article" date="2017" name="Nature">
        <title>The genome of Chenopodium quinoa.</title>
        <authorList>
            <person name="Jarvis D.E."/>
            <person name="Ho Y.S."/>
            <person name="Lightfoot D.J."/>
            <person name="Schmoeckel S.M."/>
            <person name="Li B."/>
            <person name="Borm T.J.A."/>
            <person name="Ohyanagi H."/>
            <person name="Mineta K."/>
            <person name="Michell C.T."/>
            <person name="Saber N."/>
            <person name="Kharbatia N.M."/>
            <person name="Rupper R.R."/>
            <person name="Sharp A.R."/>
            <person name="Dally N."/>
            <person name="Boughton B.A."/>
            <person name="Woo Y.H."/>
            <person name="Gao G."/>
            <person name="Schijlen E.G.W.M."/>
            <person name="Guo X."/>
            <person name="Momin A.A."/>
            <person name="Negrao S."/>
            <person name="Al-Babili S."/>
            <person name="Gehring C."/>
            <person name="Roessner U."/>
            <person name="Jung C."/>
            <person name="Murphy K."/>
            <person name="Arold S.T."/>
            <person name="Gojobori T."/>
            <person name="van der Linden C.G."/>
            <person name="van Loo E.N."/>
            <person name="Jellen E.N."/>
            <person name="Maughan P.J."/>
            <person name="Tester M."/>
        </authorList>
    </citation>
    <scope>NUCLEOTIDE SEQUENCE [LARGE SCALE GENOMIC DNA]</scope>
    <source>
        <strain evidence="5">cv. PI 614886</strain>
    </source>
</reference>
<keyword evidence="6" id="KW-1185">Reference proteome</keyword>
<dbReference type="OrthoDB" id="655030at2759"/>
<comment type="similarity">
    <text evidence="3">Belongs to the 3-hydroxybenzoate 6-hydroxylase family.</text>
</comment>
<keyword evidence="1" id="KW-0560">Oxidoreductase</keyword>
<evidence type="ECO:0000313" key="5">
    <source>
        <dbReference type="EnsemblPlants" id="AUR62013013-RA:cds"/>
    </source>
</evidence>
<dbReference type="Gene3D" id="3.50.50.60">
    <property type="entry name" value="FAD/NAD(P)-binding domain"/>
    <property type="match status" value="1"/>
</dbReference>
<dbReference type="PANTHER" id="PTHR45934:SF20">
    <property type="entry name" value="MONOOXYGENASE 2-RELATED"/>
    <property type="match status" value="1"/>
</dbReference>
<feature type="domain" description="FAD-binding" evidence="4">
    <location>
        <begin position="5"/>
        <end position="334"/>
    </location>
</feature>